<dbReference type="InterPro" id="IPR003759">
    <property type="entry name" value="Cbl-bd_cap"/>
</dbReference>
<gene>
    <name evidence="11" type="primary">mtsA_1</name>
    <name evidence="10" type="ORF">APG10_00803</name>
    <name evidence="11" type="ORF">APG11_00977</name>
    <name evidence="12" type="ORF">APG12_01027</name>
</gene>
<dbReference type="EMBL" id="LNJC01000019">
    <property type="protein sequence ID" value="KYC50117.1"/>
    <property type="molecule type" value="Genomic_DNA"/>
</dbReference>
<dbReference type="NCBIfam" id="NF004889">
    <property type="entry name" value="PRK06252.1"/>
    <property type="match status" value="1"/>
</dbReference>
<keyword evidence="6" id="KW-0862">Zinc</keyword>
<feature type="domain" description="B12-binding" evidence="8">
    <location>
        <begin position="448"/>
        <end position="577"/>
    </location>
</feature>
<dbReference type="GO" id="GO:0006779">
    <property type="term" value="P:porphyrin-containing compound biosynthetic process"/>
    <property type="evidence" value="ECO:0007669"/>
    <property type="project" value="InterPro"/>
</dbReference>
<dbReference type="PROSITE" id="PS51337">
    <property type="entry name" value="B12_BINDING_NTER"/>
    <property type="match status" value="1"/>
</dbReference>
<dbReference type="InterPro" id="IPR038071">
    <property type="entry name" value="UROD/MetE-like_sf"/>
</dbReference>
<organism evidence="11 13">
    <name type="scientific">Candidatus Methanofastidiosum methylothiophilum</name>
    <dbReference type="NCBI Taxonomy" id="1705564"/>
    <lineage>
        <taxon>Archaea</taxon>
        <taxon>Methanobacteriati</taxon>
        <taxon>Methanobacteriota</taxon>
        <taxon>Stenosarchaea group</taxon>
        <taxon>Candidatus Methanofastidiosia</taxon>
        <taxon>Candidatus Methanofastidiosales</taxon>
        <taxon>Candidatus Methanofastidiosaceae</taxon>
        <taxon>Candidatus Methanofastidiosum</taxon>
    </lineage>
</organism>
<dbReference type="Proteomes" id="UP000092403">
    <property type="component" value="Unassembled WGS sequence"/>
</dbReference>
<dbReference type="Gene3D" id="3.40.50.280">
    <property type="entry name" value="Cobalamin-binding domain"/>
    <property type="match status" value="1"/>
</dbReference>
<dbReference type="SUPFAM" id="SSF47644">
    <property type="entry name" value="Methionine synthase domain"/>
    <property type="match status" value="1"/>
</dbReference>
<keyword evidence="5" id="KW-0479">Metal-binding</keyword>
<evidence type="ECO:0000313" key="11">
    <source>
        <dbReference type="EMBL" id="KYC47656.1"/>
    </source>
</evidence>
<evidence type="ECO:0000256" key="5">
    <source>
        <dbReference type="ARBA" id="ARBA00022723"/>
    </source>
</evidence>
<dbReference type="SUPFAM" id="SSF51726">
    <property type="entry name" value="UROD/MetE-like"/>
    <property type="match status" value="1"/>
</dbReference>
<name>A0A150IRS0_9EURY</name>
<sequence>MALREMTPYRRFMSAMTGGRVDRTPVMVLSNFCKELMASTNVTWPACQTDSKVMAQFQAGRYEVWGLDVLISHNDLVSEATMLGAEIDLGTDLRHPSVLKHVLENTDPTKYNMPKDVVSKGRNPIVEGSAKILVEKYEGLVPVLRTVTGPMTIAGHLFGVDRILMWSKQEEKKFEACLDICTDLCIEIIRNSADSSGVDGYYMPDPTASGDLLDPKDFQYFLEPRYKRMTKETKDVVSMLHICGDTRGYMDRIPHSGFDAFSFEAPGTSVKEAVMGLGDRVTLVGSLETIPVVMMGKPDYVYTQSLRDIADGVDILAPACGTPPMTPNANIRAMVEACEPKKVKRKVVALSKEEIIKKYTPAKPELAEITRAVMVGDAVTTENLVVAALKKGVKPIDLVEEALLPGAIGVAEMYDGGYAFVPEILLAANAMKKGIGHCQSAMGNVKPKGKIIMHVAFGDVHAIGKDIVKSILTAKGYQVTDLGASVPWEKVVEAAKKEKPDVVSGTALMTTTRTAFPRVVELMKKEGLEIPFIVAGGAVDPAYAETMDYAIYCKGPGDAEPVFEGIRKGKKWQQIREEEHKKYK</sequence>
<feature type="domain" description="B12-binding N-terminal" evidence="9">
    <location>
        <begin position="356"/>
        <end position="450"/>
    </location>
</feature>
<dbReference type="AlphaFoldDB" id="A0A150IRS0"/>
<dbReference type="Gene3D" id="3.20.20.210">
    <property type="match status" value="1"/>
</dbReference>
<dbReference type="GO" id="GO:0046872">
    <property type="term" value="F:metal ion binding"/>
    <property type="evidence" value="ECO:0007669"/>
    <property type="project" value="UniProtKB-KW"/>
</dbReference>
<keyword evidence="3 11" id="KW-0489">Methyltransferase</keyword>
<accession>A0A150IYN7</accession>
<evidence type="ECO:0000256" key="7">
    <source>
        <dbReference type="ARBA" id="ARBA00022994"/>
    </source>
</evidence>
<dbReference type="GO" id="GO:0015948">
    <property type="term" value="P:methanogenesis"/>
    <property type="evidence" value="ECO:0007669"/>
    <property type="project" value="UniProtKB-KW"/>
</dbReference>
<dbReference type="GO" id="GO:0004853">
    <property type="term" value="F:uroporphyrinogen decarboxylase activity"/>
    <property type="evidence" value="ECO:0007669"/>
    <property type="project" value="InterPro"/>
</dbReference>
<dbReference type="InterPro" id="IPR036724">
    <property type="entry name" value="Cobalamin-bd_sf"/>
</dbReference>
<dbReference type="Pfam" id="PF02607">
    <property type="entry name" value="B12-binding_2"/>
    <property type="match status" value="1"/>
</dbReference>
<comment type="caution">
    <text evidence="11">The sequence shown here is derived from an EMBL/GenBank/DDBJ whole genome shotgun (WGS) entry which is preliminary data.</text>
</comment>
<dbReference type="Pfam" id="PF02310">
    <property type="entry name" value="B12-binding"/>
    <property type="match status" value="1"/>
</dbReference>
<dbReference type="EMBL" id="LNGE01000017">
    <property type="protein sequence ID" value="KYC45501.1"/>
    <property type="molecule type" value="Genomic_DNA"/>
</dbReference>
<dbReference type="Proteomes" id="UP000091929">
    <property type="component" value="Unassembled WGS sequence"/>
</dbReference>
<dbReference type="PROSITE" id="PS51332">
    <property type="entry name" value="B12_BINDING"/>
    <property type="match status" value="1"/>
</dbReference>
<dbReference type="SMART" id="SM01018">
    <property type="entry name" value="B12-binding_2"/>
    <property type="match status" value="1"/>
</dbReference>
<dbReference type="NCBIfam" id="TIGR01463">
    <property type="entry name" value="mtaA_cmuA"/>
    <property type="match status" value="1"/>
</dbReference>
<evidence type="ECO:0000313" key="10">
    <source>
        <dbReference type="EMBL" id="KYC45501.1"/>
    </source>
</evidence>
<evidence type="ECO:0000256" key="1">
    <source>
        <dbReference type="ARBA" id="ARBA00001947"/>
    </source>
</evidence>
<dbReference type="GO" id="GO:0032259">
    <property type="term" value="P:methylation"/>
    <property type="evidence" value="ECO:0007669"/>
    <property type="project" value="UniProtKB-KW"/>
</dbReference>
<evidence type="ECO:0000259" key="9">
    <source>
        <dbReference type="PROSITE" id="PS51337"/>
    </source>
</evidence>
<accession>A0A150IRS0</accession>
<evidence type="ECO:0000313" key="12">
    <source>
        <dbReference type="EMBL" id="KYC50117.1"/>
    </source>
</evidence>
<evidence type="ECO:0000313" key="14">
    <source>
        <dbReference type="Proteomes" id="UP000092401"/>
    </source>
</evidence>
<comment type="cofactor">
    <cofactor evidence="1">
        <name>Zn(2+)</name>
        <dbReference type="ChEBI" id="CHEBI:29105"/>
    </cofactor>
</comment>
<accession>A0A150IKH9</accession>
<dbReference type="Proteomes" id="UP000092401">
    <property type="component" value="Unassembled WGS sequence"/>
</dbReference>
<dbReference type="SUPFAM" id="SSF52242">
    <property type="entry name" value="Cobalamin (vitamin B12)-binding domain"/>
    <property type="match status" value="1"/>
</dbReference>
<dbReference type="InterPro" id="IPR036594">
    <property type="entry name" value="Meth_synthase_dom"/>
</dbReference>
<dbReference type="InterPro" id="IPR006158">
    <property type="entry name" value="Cobalamin-bd"/>
</dbReference>
<proteinExistence type="inferred from homology"/>
<dbReference type="GO" id="GO:0031419">
    <property type="term" value="F:cobalamin binding"/>
    <property type="evidence" value="ECO:0007669"/>
    <property type="project" value="InterPro"/>
</dbReference>
<dbReference type="GO" id="GO:0044683">
    <property type="term" value="F:methylthiol:coenzyme M methyltransferase activity"/>
    <property type="evidence" value="ECO:0007669"/>
    <property type="project" value="UniProtKB-EC"/>
</dbReference>
<dbReference type="EC" id="2.1.1.251" evidence="11"/>
<dbReference type="InterPro" id="IPR006360">
    <property type="entry name" value="Mtase_MtaA_CmuA"/>
</dbReference>
<reference evidence="13 14" key="1">
    <citation type="journal article" date="2016" name="ISME J.">
        <title>Chasing the elusive Euryarchaeota class WSA2: genomes reveal a uniquely fastidious methyl-reducing methanogen.</title>
        <authorList>
            <person name="Nobu M.K."/>
            <person name="Narihiro T."/>
            <person name="Kuroda K."/>
            <person name="Mei R."/>
            <person name="Liu W.T."/>
        </authorList>
    </citation>
    <scope>NUCLEOTIDE SEQUENCE [LARGE SCALE GENOMIC DNA]</scope>
    <source>
        <strain evidence="10">B03fssc0709_Meth_Bin005</strain>
        <strain evidence="11">B15fssc0709_Meth_Bin003</strain>
        <strain evidence="12">BMIXfssc0709_Meth_Bin006</strain>
    </source>
</reference>
<evidence type="ECO:0000256" key="4">
    <source>
        <dbReference type="ARBA" id="ARBA00022679"/>
    </source>
</evidence>
<comment type="similarity">
    <text evidence="2">Belongs to the methylamine corrinoid protein family.</text>
</comment>
<evidence type="ECO:0000256" key="3">
    <source>
        <dbReference type="ARBA" id="ARBA00022603"/>
    </source>
</evidence>
<keyword evidence="4 11" id="KW-0808">Transferase</keyword>
<dbReference type="Pfam" id="PF01208">
    <property type="entry name" value="URO-D"/>
    <property type="match status" value="1"/>
</dbReference>
<evidence type="ECO:0000259" key="8">
    <source>
        <dbReference type="PROSITE" id="PS51332"/>
    </source>
</evidence>
<evidence type="ECO:0000313" key="13">
    <source>
        <dbReference type="Proteomes" id="UP000091929"/>
    </source>
</evidence>
<dbReference type="PANTHER" id="PTHR47099">
    <property type="entry name" value="METHYLCOBAMIDE:COM METHYLTRANSFERASE MTBA"/>
    <property type="match status" value="1"/>
</dbReference>
<dbReference type="InterPro" id="IPR000257">
    <property type="entry name" value="Uroporphyrinogen_deCOase"/>
</dbReference>
<dbReference type="EMBL" id="LNGF01000019">
    <property type="protein sequence ID" value="KYC47656.1"/>
    <property type="molecule type" value="Genomic_DNA"/>
</dbReference>
<keyword evidence="7" id="KW-0484">Methanogenesis</keyword>
<dbReference type="InterPro" id="IPR052024">
    <property type="entry name" value="Methanogen_methyltrans"/>
</dbReference>
<dbReference type="GO" id="GO:0006730">
    <property type="term" value="P:one-carbon metabolic process"/>
    <property type="evidence" value="ECO:0007669"/>
    <property type="project" value="InterPro"/>
</dbReference>
<evidence type="ECO:0000256" key="2">
    <source>
        <dbReference type="ARBA" id="ARBA00010854"/>
    </source>
</evidence>
<dbReference type="Gene3D" id="1.10.1240.10">
    <property type="entry name" value="Methionine synthase domain"/>
    <property type="match status" value="1"/>
</dbReference>
<dbReference type="PANTHER" id="PTHR47099:SF1">
    <property type="entry name" value="METHYLCOBAMIDE:COM METHYLTRANSFERASE MTBA"/>
    <property type="match status" value="1"/>
</dbReference>
<evidence type="ECO:0000256" key="6">
    <source>
        <dbReference type="ARBA" id="ARBA00022833"/>
    </source>
</evidence>
<protein>
    <submittedName>
        <fullName evidence="11">Methylated-thiol--coenzyme M methyltransferase</fullName>
        <ecNumber evidence="11">2.1.1.251</ecNumber>
    </submittedName>
</protein>